<feature type="domain" description="Acyltransferase 3" evidence="2">
    <location>
        <begin position="6"/>
        <end position="329"/>
    </location>
</feature>
<evidence type="ECO:0000259" key="2">
    <source>
        <dbReference type="Pfam" id="PF01757"/>
    </source>
</evidence>
<dbReference type="Pfam" id="PF19040">
    <property type="entry name" value="SGNH"/>
    <property type="match status" value="1"/>
</dbReference>
<gene>
    <name evidence="4" type="ORF">QOZ94_002144</name>
</gene>
<dbReference type="InterPro" id="IPR002656">
    <property type="entry name" value="Acyl_transf_3_dom"/>
</dbReference>
<feature type="transmembrane region" description="Helical" evidence="1">
    <location>
        <begin position="165"/>
        <end position="183"/>
    </location>
</feature>
<dbReference type="InterPro" id="IPR043968">
    <property type="entry name" value="SGNH"/>
</dbReference>
<dbReference type="Pfam" id="PF01757">
    <property type="entry name" value="Acyl_transf_3"/>
    <property type="match status" value="1"/>
</dbReference>
<feature type="transmembrane region" description="Helical" evidence="1">
    <location>
        <begin position="132"/>
        <end position="153"/>
    </location>
</feature>
<feature type="transmembrane region" description="Helical" evidence="1">
    <location>
        <begin position="7"/>
        <end position="23"/>
    </location>
</feature>
<feature type="transmembrane region" description="Helical" evidence="1">
    <location>
        <begin position="244"/>
        <end position="262"/>
    </location>
</feature>
<feature type="transmembrane region" description="Helical" evidence="1">
    <location>
        <begin position="189"/>
        <end position="211"/>
    </location>
</feature>
<dbReference type="Proteomes" id="UP001241747">
    <property type="component" value="Unassembled WGS sequence"/>
</dbReference>
<dbReference type="EMBL" id="JAUSVY010000004">
    <property type="protein sequence ID" value="MDQ0505348.1"/>
    <property type="molecule type" value="Genomic_DNA"/>
</dbReference>
<dbReference type="RefSeq" id="WP_237344516.1">
    <property type="nucleotide sequence ID" value="NZ_JABWGX010000004.1"/>
</dbReference>
<keyword evidence="1" id="KW-0472">Membrane</keyword>
<comment type="caution">
    <text evidence="4">The sequence shown here is derived from an EMBL/GenBank/DDBJ whole genome shotgun (WGS) entry which is preliminary data.</text>
</comment>
<feature type="transmembrane region" description="Helical" evidence="1">
    <location>
        <begin position="29"/>
        <end position="52"/>
    </location>
</feature>
<keyword evidence="1" id="KW-0812">Transmembrane</keyword>
<sequence>MRYRADISGLRALAVIPVVLFHADPRLAPGGYVGVDVFFVISGYLITSIIAADLDRGGFSLARFYDRRVRRILPAYGFMALVTTLAALVLLPPAMLVGYGDQLKAASTFLANRYFLSVTSYFGPAAEEQPLLHTWSLAIEEQFYLFWPLLLVGLAHPRLKALRPYVVGALIAASLFVATRNAVLRPAPAFFNFTGRVWELALGATLALGLLPRLMHPWIGEALAAAGVAMIAAAVAVFDKHSVFPGALALVPTLGALFILWAGEGGHVTWAGRLLSLPPLVFVGLISYSLYLWHWPILVFLRLVAGPHLSAAEVAGAVAAAVAMAAVSWRFVEAPFRRAGFTTLRDELKSIAIGVGGLAVLVAIGFGFALSHGLPGRASAAALAAEQAAADAWAGTGLCLLGPNQSLPLAGCRFGRRDTAVPAIALWGDSLANHHAPALDDLARRMGFALVQLTKAGCSPRLPVGEGRAPRTTEARVCDGFRAAALQAILADPAIRIVVVGGNWDAGGTLDAALASLGEAVRKITASGRGVILMAPTVAFASGGGRCIARRRFMGLDEAGCAMPASEAAARASRVETALAALAATDPLVRAVLLRPHVCDATTCRPLIGGQVAMTDGGHLNVAGSMALRGDLAAAIGSLLPALPPAR</sequence>
<evidence type="ECO:0000259" key="3">
    <source>
        <dbReference type="Pfam" id="PF19040"/>
    </source>
</evidence>
<dbReference type="PANTHER" id="PTHR23028">
    <property type="entry name" value="ACETYLTRANSFERASE"/>
    <property type="match status" value="1"/>
</dbReference>
<feature type="transmembrane region" description="Helical" evidence="1">
    <location>
        <begin position="218"/>
        <end position="238"/>
    </location>
</feature>
<keyword evidence="1" id="KW-1133">Transmembrane helix</keyword>
<evidence type="ECO:0000313" key="5">
    <source>
        <dbReference type="Proteomes" id="UP001241747"/>
    </source>
</evidence>
<keyword evidence="5" id="KW-1185">Reference proteome</keyword>
<protein>
    <submittedName>
        <fullName evidence="4">Peptidoglycan/LPS O-acetylase OafA/YrhL/lysophospholipase L1-like esterase</fullName>
    </submittedName>
</protein>
<proteinExistence type="predicted"/>
<feature type="transmembrane region" description="Helical" evidence="1">
    <location>
        <begin position="73"/>
        <end position="91"/>
    </location>
</feature>
<feature type="transmembrane region" description="Helical" evidence="1">
    <location>
        <begin position="314"/>
        <end position="332"/>
    </location>
</feature>
<dbReference type="PANTHER" id="PTHR23028:SF53">
    <property type="entry name" value="ACYL_TRANSF_3 DOMAIN-CONTAINING PROTEIN"/>
    <property type="match status" value="1"/>
</dbReference>
<feature type="transmembrane region" description="Helical" evidence="1">
    <location>
        <begin position="274"/>
        <end position="294"/>
    </location>
</feature>
<reference evidence="4 5" key="1">
    <citation type="submission" date="2023-07" db="EMBL/GenBank/DDBJ databases">
        <title>Genomic Encyclopedia of Type Strains, Phase IV (KMG-IV): sequencing the most valuable type-strain genomes for metagenomic binning, comparative biology and taxonomic classification.</title>
        <authorList>
            <person name="Goeker M."/>
        </authorList>
    </citation>
    <scope>NUCLEOTIDE SEQUENCE [LARGE SCALE GENOMIC DNA]</scope>
    <source>
        <strain evidence="4 5">DSM 3770</strain>
    </source>
</reference>
<accession>A0ABU0LE28</accession>
<feature type="transmembrane region" description="Helical" evidence="1">
    <location>
        <begin position="352"/>
        <end position="370"/>
    </location>
</feature>
<organism evidence="4 5">
    <name type="scientific">Xanthobacter agilis</name>
    <dbReference type="NCBI Taxonomy" id="47492"/>
    <lineage>
        <taxon>Bacteria</taxon>
        <taxon>Pseudomonadati</taxon>
        <taxon>Pseudomonadota</taxon>
        <taxon>Alphaproteobacteria</taxon>
        <taxon>Hyphomicrobiales</taxon>
        <taxon>Xanthobacteraceae</taxon>
        <taxon>Xanthobacter</taxon>
    </lineage>
</organism>
<name>A0ABU0LE28_XANAG</name>
<evidence type="ECO:0000256" key="1">
    <source>
        <dbReference type="SAM" id="Phobius"/>
    </source>
</evidence>
<dbReference type="InterPro" id="IPR050879">
    <property type="entry name" value="Acyltransferase_3"/>
</dbReference>
<feature type="domain" description="SGNH" evidence="3">
    <location>
        <begin position="410"/>
        <end position="632"/>
    </location>
</feature>
<evidence type="ECO:0000313" key="4">
    <source>
        <dbReference type="EMBL" id="MDQ0505348.1"/>
    </source>
</evidence>